<keyword evidence="2 5" id="KW-0812">Transmembrane</keyword>
<feature type="transmembrane region" description="Helical" evidence="6">
    <location>
        <begin position="85"/>
        <end position="103"/>
    </location>
</feature>
<evidence type="ECO:0000256" key="1">
    <source>
        <dbReference type="ARBA" id="ARBA00004370"/>
    </source>
</evidence>
<keyword evidence="5" id="KW-0675">Receptor</keyword>
<evidence type="ECO:0000259" key="7">
    <source>
        <dbReference type="PROSITE" id="PS50262"/>
    </source>
</evidence>
<dbReference type="GO" id="GO:0004930">
    <property type="term" value="F:G protein-coupled receptor activity"/>
    <property type="evidence" value="ECO:0007669"/>
    <property type="project" value="UniProtKB-KW"/>
</dbReference>
<evidence type="ECO:0000256" key="6">
    <source>
        <dbReference type="SAM" id="Phobius"/>
    </source>
</evidence>
<dbReference type="KEGG" id="aplc:110983858"/>
<dbReference type="RefSeq" id="XP_022099166.1">
    <property type="nucleotide sequence ID" value="XM_022243474.1"/>
</dbReference>
<dbReference type="InterPro" id="IPR017452">
    <property type="entry name" value="GPCR_Rhodpsn_7TM"/>
</dbReference>
<evidence type="ECO:0000256" key="4">
    <source>
        <dbReference type="ARBA" id="ARBA00023136"/>
    </source>
</evidence>
<keyword evidence="5" id="KW-0807">Transducer</keyword>
<dbReference type="PROSITE" id="PS50262">
    <property type="entry name" value="G_PROTEIN_RECEP_F1_2"/>
    <property type="match status" value="1"/>
</dbReference>
<keyword evidence="8" id="KW-1185">Reference proteome</keyword>
<dbReference type="CDD" id="cd00637">
    <property type="entry name" value="7tm_classA_rhodopsin-like"/>
    <property type="match status" value="1"/>
</dbReference>
<dbReference type="OMA" id="LAPLFQM"/>
<organism evidence="8 9">
    <name type="scientific">Acanthaster planci</name>
    <name type="common">Crown-of-thorns starfish</name>
    <dbReference type="NCBI Taxonomy" id="133434"/>
    <lineage>
        <taxon>Eukaryota</taxon>
        <taxon>Metazoa</taxon>
        <taxon>Echinodermata</taxon>
        <taxon>Eleutherozoa</taxon>
        <taxon>Asterozoa</taxon>
        <taxon>Asteroidea</taxon>
        <taxon>Valvatacea</taxon>
        <taxon>Valvatida</taxon>
        <taxon>Acanthasteridae</taxon>
        <taxon>Acanthaster</taxon>
    </lineage>
</organism>
<evidence type="ECO:0000313" key="8">
    <source>
        <dbReference type="Proteomes" id="UP000694845"/>
    </source>
</evidence>
<dbReference type="SUPFAM" id="SSF81321">
    <property type="entry name" value="Family A G protein-coupled receptor-like"/>
    <property type="match status" value="1"/>
</dbReference>
<keyword evidence="5" id="KW-0297">G-protein coupled receptor</keyword>
<dbReference type="InterPro" id="IPR000276">
    <property type="entry name" value="GPCR_Rhodpsn"/>
</dbReference>
<feature type="transmembrane region" description="Helical" evidence="6">
    <location>
        <begin position="7"/>
        <end position="28"/>
    </location>
</feature>
<evidence type="ECO:0000256" key="5">
    <source>
        <dbReference type="RuleBase" id="RU000688"/>
    </source>
</evidence>
<dbReference type="OrthoDB" id="10042731at2759"/>
<dbReference type="GeneID" id="110983858"/>
<accession>A0A8B7Z776</accession>
<dbReference type="Pfam" id="PF00001">
    <property type="entry name" value="7tm_1"/>
    <property type="match status" value="1"/>
</dbReference>
<protein>
    <submittedName>
        <fullName evidence="9">Allatostatin-A receptor-like</fullName>
    </submittedName>
</protein>
<comment type="similarity">
    <text evidence="5">Belongs to the G-protein coupled receptor 1 family.</text>
</comment>
<comment type="subcellular location">
    <subcellularLocation>
        <location evidence="1">Membrane</location>
    </subcellularLocation>
</comment>
<proteinExistence type="inferred from homology"/>
<sequence length="321" mass="35972">MDARLRFLQIGIGSAGVLGNSVVCAVIGRVPAMRTVTNAFIFNQALADFLGSLFMILYTEVKAPAVLHSNTVVATAQCYIWHSKVILWVLYTTSTLNLVALTLERYVAIVFPFKYVTYFGRKQATVLLSAVWLLAVGYKVTNSLYYQIVDRACVYAHLTAVASMVWGVVAFLVEYLMPLIFMTACYVHIAVKLKKASMLVHTRPASAQRGECVSGSLLRARRNTLKTLFTVFVTYAICWSPNQIAFLMFNFGFLPEMSGTFYFFSVALVQLNCCINPIIYAFKYKQFQTGVRVVLKPCCQRLTPSHKNELPTVARSHNDRA</sequence>
<evidence type="ECO:0000256" key="2">
    <source>
        <dbReference type="ARBA" id="ARBA00022692"/>
    </source>
</evidence>
<evidence type="ECO:0000256" key="3">
    <source>
        <dbReference type="ARBA" id="ARBA00022989"/>
    </source>
</evidence>
<dbReference type="PROSITE" id="PS00237">
    <property type="entry name" value="G_PROTEIN_RECEP_F1_1"/>
    <property type="match status" value="1"/>
</dbReference>
<keyword evidence="3 6" id="KW-1133">Transmembrane helix</keyword>
<dbReference type="PANTHER" id="PTHR45698:SF1">
    <property type="entry name" value="TRACE AMINE-ASSOCIATED RECEPTOR 13C-LIKE"/>
    <property type="match status" value="1"/>
</dbReference>
<dbReference type="Proteomes" id="UP000694845">
    <property type="component" value="Unplaced"/>
</dbReference>
<reference evidence="9" key="1">
    <citation type="submission" date="2025-08" db="UniProtKB">
        <authorList>
            <consortium name="RefSeq"/>
        </authorList>
    </citation>
    <scope>IDENTIFICATION</scope>
</reference>
<feature type="transmembrane region" description="Helical" evidence="6">
    <location>
        <begin position="228"/>
        <end position="249"/>
    </location>
</feature>
<evidence type="ECO:0000313" key="9">
    <source>
        <dbReference type="RefSeq" id="XP_022099166.1"/>
    </source>
</evidence>
<dbReference type="PANTHER" id="PTHR45698">
    <property type="entry name" value="TRACE AMINE-ASSOCIATED RECEPTOR 19N-RELATED"/>
    <property type="match status" value="1"/>
</dbReference>
<dbReference type="GO" id="GO:0016020">
    <property type="term" value="C:membrane"/>
    <property type="evidence" value="ECO:0007669"/>
    <property type="project" value="UniProtKB-SubCell"/>
</dbReference>
<dbReference type="Gene3D" id="1.20.1070.10">
    <property type="entry name" value="Rhodopsin 7-helix transmembrane proteins"/>
    <property type="match status" value="1"/>
</dbReference>
<feature type="transmembrane region" description="Helical" evidence="6">
    <location>
        <begin position="175"/>
        <end position="193"/>
    </location>
</feature>
<feature type="domain" description="G-protein coupled receptors family 1 profile" evidence="7">
    <location>
        <begin position="19"/>
        <end position="280"/>
    </location>
</feature>
<feature type="transmembrane region" description="Helical" evidence="6">
    <location>
        <begin position="261"/>
        <end position="282"/>
    </location>
</feature>
<name>A0A8B7Z776_ACAPL</name>
<dbReference type="PRINTS" id="PR00237">
    <property type="entry name" value="GPCRRHODOPSN"/>
</dbReference>
<feature type="transmembrane region" description="Helical" evidence="6">
    <location>
        <begin position="40"/>
        <end position="58"/>
    </location>
</feature>
<gene>
    <name evidence="9" type="primary">LOC110983858</name>
</gene>
<feature type="transmembrane region" description="Helical" evidence="6">
    <location>
        <begin position="123"/>
        <end position="140"/>
    </location>
</feature>
<dbReference type="AlphaFoldDB" id="A0A8B7Z776"/>
<keyword evidence="4 6" id="KW-0472">Membrane</keyword>